<evidence type="ECO:0000313" key="2">
    <source>
        <dbReference type="Proteomes" id="UP000182284"/>
    </source>
</evidence>
<name>A0A1G7FIQ8_9RHOB</name>
<dbReference type="OrthoDB" id="462848at2"/>
<dbReference type="Proteomes" id="UP000182284">
    <property type="component" value="Unassembled WGS sequence"/>
</dbReference>
<proteinExistence type="predicted"/>
<accession>A0A1G7FIQ8</accession>
<dbReference type="AlphaFoldDB" id="A0A1G7FIQ8"/>
<protein>
    <submittedName>
        <fullName evidence="1">Uncharacterized protein</fullName>
    </submittedName>
</protein>
<dbReference type="EMBL" id="FNBL01000001">
    <property type="protein sequence ID" value="SDE75455.1"/>
    <property type="molecule type" value="Genomic_DNA"/>
</dbReference>
<dbReference type="RefSeq" id="WP_074640019.1">
    <property type="nucleotide sequence ID" value="NZ_FNBL01000001.1"/>
</dbReference>
<organism evidence="1 2">
    <name type="scientific">Celeribacter baekdonensis</name>
    <dbReference type="NCBI Taxonomy" id="875171"/>
    <lineage>
        <taxon>Bacteria</taxon>
        <taxon>Pseudomonadati</taxon>
        <taxon>Pseudomonadota</taxon>
        <taxon>Alphaproteobacteria</taxon>
        <taxon>Rhodobacterales</taxon>
        <taxon>Roseobacteraceae</taxon>
        <taxon>Celeribacter</taxon>
    </lineage>
</organism>
<reference evidence="1 2" key="1">
    <citation type="submission" date="2016-10" db="EMBL/GenBank/DDBJ databases">
        <authorList>
            <person name="de Groot N.N."/>
        </authorList>
    </citation>
    <scope>NUCLEOTIDE SEQUENCE [LARGE SCALE GENOMIC DNA]</scope>
    <source>
        <strain evidence="1 2">DSM 27375</strain>
    </source>
</reference>
<evidence type="ECO:0000313" key="1">
    <source>
        <dbReference type="EMBL" id="SDE75455.1"/>
    </source>
</evidence>
<gene>
    <name evidence="1" type="ORF">SAMN04488117_10194</name>
</gene>
<sequence>MFLGLLNVFSFVILRKEKPTELGQTFKVTKWPFAILIDEIGVSRAKGVVSTREQLESLFAAAESGQDLTSLKI</sequence>